<evidence type="ECO:0000313" key="6">
    <source>
        <dbReference type="Proteomes" id="UP000235388"/>
    </source>
</evidence>
<dbReference type="EMBL" id="PGCI01000629">
    <property type="protein sequence ID" value="PLW23597.1"/>
    <property type="molecule type" value="Genomic_DNA"/>
</dbReference>
<keyword evidence="6" id="KW-1185">Reference proteome</keyword>
<keyword evidence="1" id="KW-0732">Signal</keyword>
<evidence type="ECO:0000313" key="4">
    <source>
        <dbReference type="EMBL" id="PLW39033.1"/>
    </source>
</evidence>
<dbReference type="Proteomes" id="UP000235392">
    <property type="component" value="Unassembled WGS sequence"/>
</dbReference>
<comment type="caution">
    <text evidence="4">The sequence shown here is derived from an EMBL/GenBank/DDBJ whole genome shotgun (WGS) entry which is preliminary data.</text>
</comment>
<dbReference type="EMBL" id="PGCJ01000003">
    <property type="protein sequence ID" value="PLW58465.1"/>
    <property type="molecule type" value="Genomic_DNA"/>
</dbReference>
<reference evidence="6 7" key="1">
    <citation type="submission" date="2017-11" db="EMBL/GenBank/DDBJ databases">
        <title>De novo assembly and phasing of dikaryotic genomes from two isolates of Puccinia coronata f. sp. avenae, the causal agent of oat crown rust.</title>
        <authorList>
            <person name="Miller M.E."/>
            <person name="Zhang Y."/>
            <person name="Omidvar V."/>
            <person name="Sperschneider J."/>
            <person name="Schwessinger B."/>
            <person name="Raley C."/>
            <person name="Palmer J.M."/>
            <person name="Garnica D."/>
            <person name="Upadhyaya N."/>
            <person name="Rathjen J."/>
            <person name="Taylor J.M."/>
            <person name="Park R.F."/>
            <person name="Dodds P.N."/>
            <person name="Hirsch C.D."/>
            <person name="Kianian S.F."/>
            <person name="Figueroa M."/>
        </authorList>
    </citation>
    <scope>NUCLEOTIDE SEQUENCE [LARGE SCALE GENOMIC DNA]</scope>
    <source>
        <strain evidence="2">12NC29</strain>
        <strain evidence="4">12SD80</strain>
    </source>
</reference>
<evidence type="ECO:0000256" key="1">
    <source>
        <dbReference type="SAM" id="SignalP"/>
    </source>
</evidence>
<evidence type="ECO:0000313" key="2">
    <source>
        <dbReference type="EMBL" id="PLW21147.1"/>
    </source>
</evidence>
<protein>
    <recommendedName>
        <fullName evidence="8">Secreted protein</fullName>
    </recommendedName>
</protein>
<dbReference type="EMBL" id="PGCJ01000787">
    <property type="protein sequence ID" value="PLW21147.1"/>
    <property type="molecule type" value="Genomic_DNA"/>
</dbReference>
<evidence type="ECO:0000313" key="7">
    <source>
        <dbReference type="Proteomes" id="UP000235392"/>
    </source>
</evidence>
<organism evidence="4 7">
    <name type="scientific">Puccinia coronata f. sp. avenae</name>
    <dbReference type="NCBI Taxonomy" id="200324"/>
    <lineage>
        <taxon>Eukaryota</taxon>
        <taxon>Fungi</taxon>
        <taxon>Dikarya</taxon>
        <taxon>Basidiomycota</taxon>
        <taxon>Pucciniomycotina</taxon>
        <taxon>Pucciniomycetes</taxon>
        <taxon>Pucciniales</taxon>
        <taxon>Pucciniaceae</taxon>
        <taxon>Puccinia</taxon>
    </lineage>
</organism>
<dbReference type="AlphaFoldDB" id="A0A2N5UMQ7"/>
<accession>A0A2N5UMQ7</accession>
<dbReference type="Proteomes" id="UP000235388">
    <property type="component" value="Unassembled WGS sequence"/>
</dbReference>
<sequence>MVNVALTASCLAVVLPAVMVWANQQHTVCYDYFLKKDGCVHSAADPAQRCKTAHPKPYSSGVPAFSMSGGNRKRGVETTIRLMRRYDTTQPVFFLASGKGNCGYYDSTTERGACLWNGPDQYAPTPQTAGWLNSQQTANCRKQLYIGLQEEGPSSTKYAPLIDGCSFNTTDPATGCFQIGVTAKLFSEFNPNAGELQAGKISRTIFWDFDSSNGQHPENAPV</sequence>
<name>A0A2N5UMQ7_9BASI</name>
<evidence type="ECO:0008006" key="8">
    <source>
        <dbReference type="Google" id="ProtNLM"/>
    </source>
</evidence>
<evidence type="ECO:0000313" key="5">
    <source>
        <dbReference type="EMBL" id="PLW58465.1"/>
    </source>
</evidence>
<proteinExistence type="predicted"/>
<dbReference type="EMBL" id="PGCI01000120">
    <property type="protein sequence ID" value="PLW39033.1"/>
    <property type="molecule type" value="Genomic_DNA"/>
</dbReference>
<evidence type="ECO:0000313" key="3">
    <source>
        <dbReference type="EMBL" id="PLW23597.1"/>
    </source>
</evidence>
<gene>
    <name evidence="5" type="ORF">PCANC_00471</name>
    <name evidence="2" type="ORF">PCANC_05477</name>
    <name evidence="4" type="ORF">PCASD_08423</name>
    <name evidence="3" type="ORF">PCASD_11372</name>
</gene>
<feature type="signal peptide" evidence="1">
    <location>
        <begin position="1"/>
        <end position="22"/>
    </location>
</feature>
<feature type="chain" id="PRO_5015083877" description="Secreted protein" evidence="1">
    <location>
        <begin position="23"/>
        <end position="222"/>
    </location>
</feature>